<dbReference type="Gramene" id="Pp3c23_10430V3.1">
    <property type="protein sequence ID" value="PAC:32950442.CDS.1"/>
    <property type="gene ID" value="Pp3c23_10430"/>
</dbReference>
<name>A0A2K1IIT3_PHYPA</name>
<evidence type="ECO:0000313" key="1">
    <source>
        <dbReference type="EMBL" id="PNR29184.1"/>
    </source>
</evidence>
<gene>
    <name evidence="1" type="ORF">PHYPA_027876</name>
</gene>
<dbReference type="AlphaFoldDB" id="A0A2K1IIT3"/>
<evidence type="ECO:0000313" key="3">
    <source>
        <dbReference type="Proteomes" id="UP000006727"/>
    </source>
</evidence>
<dbReference type="EnsemblPlants" id="Pp3c23_10441V3.1">
    <property type="protein sequence ID" value="PAC:32951054.CDS.1"/>
    <property type="gene ID" value="Pp3c23_10441"/>
</dbReference>
<organism evidence="1">
    <name type="scientific">Physcomitrium patens</name>
    <name type="common">Spreading-leaved earth moss</name>
    <name type="synonym">Physcomitrella patens</name>
    <dbReference type="NCBI Taxonomy" id="3218"/>
    <lineage>
        <taxon>Eukaryota</taxon>
        <taxon>Viridiplantae</taxon>
        <taxon>Streptophyta</taxon>
        <taxon>Embryophyta</taxon>
        <taxon>Bryophyta</taxon>
        <taxon>Bryophytina</taxon>
        <taxon>Bryopsida</taxon>
        <taxon>Funariidae</taxon>
        <taxon>Funariales</taxon>
        <taxon>Funariaceae</taxon>
        <taxon>Physcomitrium</taxon>
    </lineage>
</organism>
<dbReference type="EnsemblPlants" id="Pp3c23_10430V3.1">
    <property type="protein sequence ID" value="PAC:32950442.CDS.1"/>
    <property type="gene ID" value="Pp3c23_10430"/>
</dbReference>
<dbReference type="EMBL" id="ABEU02000023">
    <property type="protein sequence ID" value="PNR29184.1"/>
    <property type="molecule type" value="Genomic_DNA"/>
</dbReference>
<proteinExistence type="predicted"/>
<dbReference type="Gramene" id="Pp3c23_10441V3.1">
    <property type="protein sequence ID" value="PAC:32951054.CDS.1"/>
    <property type="gene ID" value="Pp3c23_10441"/>
</dbReference>
<sequence length="54" mass="6030">MPLNCKLRLSVGSRCGSLFVRDPVLSIGIRGVMMRNAKTVIPDRITMWTQAKVI</sequence>
<keyword evidence="3" id="KW-1185">Reference proteome</keyword>
<reference evidence="1 3" key="2">
    <citation type="journal article" date="2018" name="Plant J.">
        <title>The Physcomitrella patens chromosome-scale assembly reveals moss genome structure and evolution.</title>
        <authorList>
            <person name="Lang D."/>
            <person name="Ullrich K.K."/>
            <person name="Murat F."/>
            <person name="Fuchs J."/>
            <person name="Jenkins J."/>
            <person name="Haas F.B."/>
            <person name="Piednoel M."/>
            <person name="Gundlach H."/>
            <person name="Van Bel M."/>
            <person name="Meyberg R."/>
            <person name="Vives C."/>
            <person name="Morata J."/>
            <person name="Symeonidi A."/>
            <person name="Hiss M."/>
            <person name="Muchero W."/>
            <person name="Kamisugi Y."/>
            <person name="Saleh O."/>
            <person name="Blanc G."/>
            <person name="Decker E.L."/>
            <person name="van Gessel N."/>
            <person name="Grimwood J."/>
            <person name="Hayes R.D."/>
            <person name="Graham S.W."/>
            <person name="Gunter L.E."/>
            <person name="McDaniel S.F."/>
            <person name="Hoernstein S.N.W."/>
            <person name="Larsson A."/>
            <person name="Li F.W."/>
            <person name="Perroud P.F."/>
            <person name="Phillips J."/>
            <person name="Ranjan P."/>
            <person name="Rokshar D.S."/>
            <person name="Rothfels C.J."/>
            <person name="Schneider L."/>
            <person name="Shu S."/>
            <person name="Stevenson D.W."/>
            <person name="Thummler F."/>
            <person name="Tillich M."/>
            <person name="Villarreal Aguilar J.C."/>
            <person name="Widiez T."/>
            <person name="Wong G.K."/>
            <person name="Wymore A."/>
            <person name="Zhang Y."/>
            <person name="Zimmer A.D."/>
            <person name="Quatrano R.S."/>
            <person name="Mayer K.F.X."/>
            <person name="Goodstein D."/>
            <person name="Casacuberta J.M."/>
            <person name="Vandepoele K."/>
            <person name="Reski R."/>
            <person name="Cuming A.C."/>
            <person name="Tuskan G.A."/>
            <person name="Maumus F."/>
            <person name="Salse J."/>
            <person name="Schmutz J."/>
            <person name="Rensing S.A."/>
        </authorList>
    </citation>
    <scope>NUCLEOTIDE SEQUENCE [LARGE SCALE GENOMIC DNA]</scope>
    <source>
        <strain evidence="2 3">cv. Gransden 2004</strain>
    </source>
</reference>
<dbReference type="InParanoid" id="A0A2K1IIT3"/>
<dbReference type="Proteomes" id="UP000006727">
    <property type="component" value="Chromosome 23"/>
</dbReference>
<protein>
    <submittedName>
        <fullName evidence="1 2">Uncharacterized protein</fullName>
    </submittedName>
</protein>
<reference evidence="1 3" key="1">
    <citation type="journal article" date="2008" name="Science">
        <title>The Physcomitrella genome reveals evolutionary insights into the conquest of land by plants.</title>
        <authorList>
            <person name="Rensing S."/>
            <person name="Lang D."/>
            <person name="Zimmer A."/>
            <person name="Terry A."/>
            <person name="Salamov A."/>
            <person name="Shapiro H."/>
            <person name="Nishiyama T."/>
            <person name="Perroud P.-F."/>
            <person name="Lindquist E."/>
            <person name="Kamisugi Y."/>
            <person name="Tanahashi T."/>
            <person name="Sakakibara K."/>
            <person name="Fujita T."/>
            <person name="Oishi K."/>
            <person name="Shin-I T."/>
            <person name="Kuroki Y."/>
            <person name="Toyoda A."/>
            <person name="Suzuki Y."/>
            <person name="Hashimoto A."/>
            <person name="Yamaguchi K."/>
            <person name="Sugano A."/>
            <person name="Kohara Y."/>
            <person name="Fujiyama A."/>
            <person name="Anterola A."/>
            <person name="Aoki S."/>
            <person name="Ashton N."/>
            <person name="Barbazuk W.B."/>
            <person name="Barker E."/>
            <person name="Bennetzen J."/>
            <person name="Bezanilla M."/>
            <person name="Blankenship R."/>
            <person name="Cho S.H."/>
            <person name="Dutcher S."/>
            <person name="Estelle M."/>
            <person name="Fawcett J.A."/>
            <person name="Gundlach H."/>
            <person name="Hanada K."/>
            <person name="Heyl A."/>
            <person name="Hicks K.A."/>
            <person name="Hugh J."/>
            <person name="Lohr M."/>
            <person name="Mayer K."/>
            <person name="Melkozernov A."/>
            <person name="Murata T."/>
            <person name="Nelson D."/>
            <person name="Pils B."/>
            <person name="Prigge M."/>
            <person name="Reiss B."/>
            <person name="Renner T."/>
            <person name="Rombauts S."/>
            <person name="Rushton P."/>
            <person name="Sanderfoot A."/>
            <person name="Schween G."/>
            <person name="Shiu S.-H."/>
            <person name="Stueber K."/>
            <person name="Theodoulou F.L."/>
            <person name="Tu H."/>
            <person name="Van de Peer Y."/>
            <person name="Verrier P.J."/>
            <person name="Waters E."/>
            <person name="Wood A."/>
            <person name="Yang L."/>
            <person name="Cove D."/>
            <person name="Cuming A."/>
            <person name="Hasebe M."/>
            <person name="Lucas S."/>
            <person name="Mishler D.B."/>
            <person name="Reski R."/>
            <person name="Grigoriev I."/>
            <person name="Quatrano R.S."/>
            <person name="Boore J.L."/>
        </authorList>
    </citation>
    <scope>NUCLEOTIDE SEQUENCE [LARGE SCALE GENOMIC DNA]</scope>
    <source>
        <strain evidence="2 3">cv. Gransden 2004</strain>
    </source>
</reference>
<reference evidence="2" key="3">
    <citation type="submission" date="2020-12" db="UniProtKB">
        <authorList>
            <consortium name="EnsemblPlants"/>
        </authorList>
    </citation>
    <scope>IDENTIFICATION</scope>
</reference>
<accession>A0A2K1IIT3</accession>
<evidence type="ECO:0000313" key="2">
    <source>
        <dbReference type="EnsemblPlants" id="PAC:32950442.CDS.1"/>
    </source>
</evidence>